<dbReference type="Proteomes" id="UP000675881">
    <property type="component" value="Chromosome 10"/>
</dbReference>
<accession>A0A7R8CK36</accession>
<dbReference type="InterPro" id="IPR036322">
    <property type="entry name" value="WD40_repeat_dom_sf"/>
</dbReference>
<gene>
    <name evidence="1" type="ORF">LSAA_2751</name>
</gene>
<protein>
    <submittedName>
        <fullName evidence="1">(salmon louse) hypothetical protein</fullName>
    </submittedName>
</protein>
<dbReference type="EMBL" id="HG994589">
    <property type="protein sequence ID" value="CAF2798474.1"/>
    <property type="molecule type" value="Genomic_DNA"/>
</dbReference>
<proteinExistence type="predicted"/>
<evidence type="ECO:0000313" key="2">
    <source>
        <dbReference type="Proteomes" id="UP000675881"/>
    </source>
</evidence>
<keyword evidence="2" id="KW-1185">Reference proteome</keyword>
<name>A0A7R8CK36_LEPSM</name>
<dbReference type="SMART" id="SM00320">
    <property type="entry name" value="WD40"/>
    <property type="match status" value="3"/>
</dbReference>
<organism evidence="1 2">
    <name type="scientific">Lepeophtheirus salmonis</name>
    <name type="common">Salmon louse</name>
    <name type="synonym">Caligus salmonis</name>
    <dbReference type="NCBI Taxonomy" id="72036"/>
    <lineage>
        <taxon>Eukaryota</taxon>
        <taxon>Metazoa</taxon>
        <taxon>Ecdysozoa</taxon>
        <taxon>Arthropoda</taxon>
        <taxon>Crustacea</taxon>
        <taxon>Multicrustacea</taxon>
        <taxon>Hexanauplia</taxon>
        <taxon>Copepoda</taxon>
        <taxon>Siphonostomatoida</taxon>
        <taxon>Caligidae</taxon>
        <taxon>Lepeophtheirus</taxon>
    </lineage>
</organism>
<dbReference type="InterPro" id="IPR001680">
    <property type="entry name" value="WD40_rpt"/>
</dbReference>
<dbReference type="Gene3D" id="2.130.10.10">
    <property type="entry name" value="YVTN repeat-like/Quinoprotein amine dehydrogenase"/>
    <property type="match status" value="2"/>
</dbReference>
<dbReference type="InterPro" id="IPR015943">
    <property type="entry name" value="WD40/YVTN_repeat-like_dom_sf"/>
</dbReference>
<sequence length="347" mass="38894">MKIPNIERMTSFSKLIILCAATYEDIWIYGTDDCVIVEQKDKTMFGLYVHSPVTSLSFVCGSEVISVGLQDGTVSFWDINKRINVSNHAQIHLKPVSSIFLMPLSRSIVSTGLDVGTWGGELLRINIIDNEVSQKGLCCKGAICDIAVKLNVNDGILVSCSDTEGYVYIADINLTLKKCWKLGSPSLTLTGNKLSFLSESEVLIGCSDGCIRCFEFKSFNSNFYEYFNDLVNHRYHKISGQYKMPTFQNDVVVCMDSYEGKKVLGYNSDTVTSVIKIDEFTFASISLDKYCKIWKLKESDKIEQIGEFLSQVPLYKGGVSRYTKCIILGGAFGVLYFLKMKYYGFSL</sequence>
<dbReference type="AlphaFoldDB" id="A0A7R8CK36"/>
<reference evidence="1" key="1">
    <citation type="submission" date="2021-02" db="EMBL/GenBank/DDBJ databases">
        <authorList>
            <person name="Bekaert M."/>
        </authorList>
    </citation>
    <scope>NUCLEOTIDE SEQUENCE</scope>
    <source>
        <strain evidence="1">IoA-00</strain>
    </source>
</reference>
<evidence type="ECO:0000313" key="1">
    <source>
        <dbReference type="EMBL" id="CAF2798474.1"/>
    </source>
</evidence>
<dbReference type="OrthoDB" id="427368at2759"/>
<dbReference type="Pfam" id="PF00400">
    <property type="entry name" value="WD40"/>
    <property type="match status" value="1"/>
</dbReference>
<dbReference type="SUPFAM" id="SSF50978">
    <property type="entry name" value="WD40 repeat-like"/>
    <property type="match status" value="1"/>
</dbReference>